<comment type="caution">
    <text evidence="5">The sequence shown here is derived from an EMBL/GenBank/DDBJ whole genome shotgun (WGS) entry which is preliminary data.</text>
</comment>
<comment type="similarity">
    <text evidence="1">Belongs to the Gfo/Idh/MocA family.</text>
</comment>
<dbReference type="Pfam" id="PF22725">
    <property type="entry name" value="GFO_IDH_MocA_C3"/>
    <property type="match status" value="1"/>
</dbReference>
<evidence type="ECO:0000259" key="3">
    <source>
        <dbReference type="Pfam" id="PF01408"/>
    </source>
</evidence>
<evidence type="ECO:0000313" key="5">
    <source>
        <dbReference type="EMBL" id="MDQ8209139.1"/>
    </source>
</evidence>
<dbReference type="RefSeq" id="WP_308951957.1">
    <property type="nucleotide sequence ID" value="NZ_JARXHW010000053.1"/>
</dbReference>
<keyword evidence="6" id="KW-1185">Reference proteome</keyword>
<keyword evidence="2" id="KW-0560">Oxidoreductase</keyword>
<proteinExistence type="inferred from homology"/>
<dbReference type="Proteomes" id="UP001225316">
    <property type="component" value="Unassembled WGS sequence"/>
</dbReference>
<dbReference type="EMBL" id="JARXHW010000053">
    <property type="protein sequence ID" value="MDQ8209139.1"/>
    <property type="molecule type" value="Genomic_DNA"/>
</dbReference>
<dbReference type="InterPro" id="IPR000683">
    <property type="entry name" value="Gfo/Idh/MocA-like_OxRdtase_N"/>
</dbReference>
<dbReference type="Pfam" id="PF01408">
    <property type="entry name" value="GFO_IDH_MocA"/>
    <property type="match status" value="1"/>
</dbReference>
<dbReference type="Gene3D" id="3.40.50.720">
    <property type="entry name" value="NAD(P)-binding Rossmann-like Domain"/>
    <property type="match status" value="1"/>
</dbReference>
<organism evidence="5 6">
    <name type="scientific">Thalassobacterium maritimum</name>
    <dbReference type="NCBI Taxonomy" id="3041265"/>
    <lineage>
        <taxon>Bacteria</taxon>
        <taxon>Pseudomonadati</taxon>
        <taxon>Verrucomicrobiota</taxon>
        <taxon>Opitutia</taxon>
        <taxon>Puniceicoccales</taxon>
        <taxon>Coraliomargaritaceae</taxon>
        <taxon>Thalassobacterium</taxon>
    </lineage>
</organism>
<dbReference type="Gene3D" id="3.30.360.10">
    <property type="entry name" value="Dihydrodipicolinate Reductase, domain 2"/>
    <property type="match status" value="1"/>
</dbReference>
<gene>
    <name evidence="5" type="ORF">QEH52_16555</name>
</gene>
<accession>A0ABU1B0R9</accession>
<feature type="domain" description="Gfo/Idh/MocA-like oxidoreductase N-terminal" evidence="3">
    <location>
        <begin position="9"/>
        <end position="125"/>
    </location>
</feature>
<evidence type="ECO:0000256" key="1">
    <source>
        <dbReference type="ARBA" id="ARBA00010928"/>
    </source>
</evidence>
<dbReference type="SUPFAM" id="SSF55347">
    <property type="entry name" value="Glyceraldehyde-3-phosphate dehydrogenase-like, C-terminal domain"/>
    <property type="match status" value="1"/>
</dbReference>
<evidence type="ECO:0000313" key="6">
    <source>
        <dbReference type="Proteomes" id="UP001225316"/>
    </source>
</evidence>
<reference evidence="5 6" key="1">
    <citation type="submission" date="2023-04" db="EMBL/GenBank/DDBJ databases">
        <title>A novel bacteria isolated from coastal sediment.</title>
        <authorList>
            <person name="Liu X.-J."/>
            <person name="Du Z.-J."/>
        </authorList>
    </citation>
    <scope>NUCLEOTIDE SEQUENCE [LARGE SCALE GENOMIC DNA]</scope>
    <source>
        <strain evidence="5 6">SDUM461003</strain>
    </source>
</reference>
<protein>
    <submittedName>
        <fullName evidence="5">Gfo/Idh/MocA family oxidoreductase</fullName>
    </submittedName>
</protein>
<dbReference type="SUPFAM" id="SSF51735">
    <property type="entry name" value="NAD(P)-binding Rossmann-fold domains"/>
    <property type="match status" value="1"/>
</dbReference>
<dbReference type="PANTHER" id="PTHR22604">
    <property type="entry name" value="OXIDOREDUCTASES"/>
    <property type="match status" value="1"/>
</dbReference>
<dbReference type="InterPro" id="IPR055170">
    <property type="entry name" value="GFO_IDH_MocA-like_dom"/>
</dbReference>
<feature type="domain" description="GFO/IDH/MocA-like oxidoreductase" evidence="4">
    <location>
        <begin position="137"/>
        <end position="260"/>
    </location>
</feature>
<sequence>MNDIKQKQVRWGILGCGQIANAFAKALTEVEGCSLHAAAARDAVRAQAFVTEHGGTRGYGTYEALLADPEVDAVYIATIHPQHAEWIAHCAYAGKHVLCEKPLTMNLREAKHAGKVARDRRCLLREAFMYRHHPQTQQVVDLVESGVIGKVRMIDASFCYNAGECPDSRLQNKALGGGGILDVGCYPMSFARLIAGRGQGRLFADPLELKAVGHLDVKSKVDMWTTAALRFEGDILAKCTCAVQMSAENQVVIYGEHGRILVESPWFCEGQVRTVFASGREDTVLEPVPGRSLYVYEIESFVGELRGQAIGARAVGMRLDDSLGNMKALDWWRAEIGLAYEADRG</sequence>
<evidence type="ECO:0000256" key="2">
    <source>
        <dbReference type="ARBA" id="ARBA00023002"/>
    </source>
</evidence>
<dbReference type="InterPro" id="IPR050984">
    <property type="entry name" value="Gfo/Idh/MocA_domain"/>
</dbReference>
<evidence type="ECO:0000259" key="4">
    <source>
        <dbReference type="Pfam" id="PF22725"/>
    </source>
</evidence>
<name>A0ABU1B0R9_9BACT</name>
<dbReference type="InterPro" id="IPR036291">
    <property type="entry name" value="NAD(P)-bd_dom_sf"/>
</dbReference>
<dbReference type="PANTHER" id="PTHR22604:SF105">
    <property type="entry name" value="TRANS-1,2-DIHYDROBENZENE-1,2-DIOL DEHYDROGENASE"/>
    <property type="match status" value="1"/>
</dbReference>